<dbReference type="Gramene" id="LPERR01G14220.1">
    <property type="protein sequence ID" value="LPERR01G14220.1"/>
    <property type="gene ID" value="LPERR01G14220"/>
</dbReference>
<dbReference type="SUPFAM" id="SSF52833">
    <property type="entry name" value="Thioredoxin-like"/>
    <property type="match status" value="1"/>
</dbReference>
<dbReference type="HOGENOM" id="CLU_3162780_0_0_1"/>
<organism evidence="2 3">
    <name type="scientific">Leersia perrieri</name>
    <dbReference type="NCBI Taxonomy" id="77586"/>
    <lineage>
        <taxon>Eukaryota</taxon>
        <taxon>Viridiplantae</taxon>
        <taxon>Streptophyta</taxon>
        <taxon>Embryophyta</taxon>
        <taxon>Tracheophyta</taxon>
        <taxon>Spermatophyta</taxon>
        <taxon>Magnoliopsida</taxon>
        <taxon>Liliopsida</taxon>
        <taxon>Poales</taxon>
        <taxon>Poaceae</taxon>
        <taxon>BOP clade</taxon>
        <taxon>Oryzoideae</taxon>
        <taxon>Oryzeae</taxon>
        <taxon>Oryzinae</taxon>
        <taxon>Leersia</taxon>
    </lineage>
</organism>
<accession>A0A0D9V138</accession>
<reference evidence="3" key="2">
    <citation type="submission" date="2013-12" db="EMBL/GenBank/DDBJ databases">
        <authorList>
            <person name="Yu Y."/>
            <person name="Lee S."/>
            <person name="de Baynast K."/>
            <person name="Wissotski M."/>
            <person name="Liu L."/>
            <person name="Talag J."/>
            <person name="Goicoechea J."/>
            <person name="Angelova A."/>
            <person name="Jetty R."/>
            <person name="Kudrna D."/>
            <person name="Golser W."/>
            <person name="Rivera L."/>
            <person name="Zhang J."/>
            <person name="Wing R."/>
        </authorList>
    </citation>
    <scope>NUCLEOTIDE SEQUENCE</scope>
</reference>
<sequence length="57" mass="6403">MAMKVYVLPMSTNLARVLVCLGEAEAQYEVIPIDFSMAEHKSPEHTSCNSQLFEMVI</sequence>
<dbReference type="AlphaFoldDB" id="A0A0D9V138"/>
<dbReference type="Pfam" id="PF02798">
    <property type="entry name" value="GST_N"/>
    <property type="match status" value="1"/>
</dbReference>
<name>A0A0D9V138_9ORYZ</name>
<dbReference type="InterPro" id="IPR036249">
    <property type="entry name" value="Thioredoxin-like_sf"/>
</dbReference>
<protein>
    <recommendedName>
        <fullName evidence="1">GST N-terminal domain-containing protein</fullName>
    </recommendedName>
</protein>
<dbReference type="InterPro" id="IPR004045">
    <property type="entry name" value="Glutathione_S-Trfase_N"/>
</dbReference>
<evidence type="ECO:0000313" key="3">
    <source>
        <dbReference type="Proteomes" id="UP000032180"/>
    </source>
</evidence>
<dbReference type="Gene3D" id="3.40.30.10">
    <property type="entry name" value="Glutaredoxin"/>
    <property type="match status" value="1"/>
</dbReference>
<keyword evidence="3" id="KW-1185">Reference proteome</keyword>
<reference evidence="2" key="3">
    <citation type="submission" date="2015-04" db="UniProtKB">
        <authorList>
            <consortium name="EnsemblPlants"/>
        </authorList>
    </citation>
    <scope>IDENTIFICATION</scope>
</reference>
<reference evidence="2 3" key="1">
    <citation type="submission" date="2012-08" db="EMBL/GenBank/DDBJ databases">
        <title>Oryza genome evolution.</title>
        <authorList>
            <person name="Wing R.A."/>
        </authorList>
    </citation>
    <scope>NUCLEOTIDE SEQUENCE</scope>
</reference>
<feature type="domain" description="GST N-terminal" evidence="1">
    <location>
        <begin position="1"/>
        <end position="57"/>
    </location>
</feature>
<dbReference type="STRING" id="77586.A0A0D9V138"/>
<dbReference type="EnsemblPlants" id="LPERR01G14220.1">
    <property type="protein sequence ID" value="LPERR01G14220.1"/>
    <property type="gene ID" value="LPERR01G14220"/>
</dbReference>
<dbReference type="Proteomes" id="UP000032180">
    <property type="component" value="Chromosome 1"/>
</dbReference>
<evidence type="ECO:0000313" key="2">
    <source>
        <dbReference type="EnsemblPlants" id="LPERR01G14220.1"/>
    </source>
</evidence>
<evidence type="ECO:0000259" key="1">
    <source>
        <dbReference type="PROSITE" id="PS50404"/>
    </source>
</evidence>
<proteinExistence type="predicted"/>
<dbReference type="PROSITE" id="PS50404">
    <property type="entry name" value="GST_NTER"/>
    <property type="match status" value="1"/>
</dbReference>